<dbReference type="Proteomes" id="UP000887226">
    <property type="component" value="Unassembled WGS sequence"/>
</dbReference>
<dbReference type="EMBL" id="MU253757">
    <property type="protein sequence ID" value="KAG9248047.1"/>
    <property type="molecule type" value="Genomic_DNA"/>
</dbReference>
<keyword evidence="2" id="KW-1185">Reference proteome</keyword>
<organism evidence="1 2">
    <name type="scientific">Calycina marina</name>
    <dbReference type="NCBI Taxonomy" id="1763456"/>
    <lineage>
        <taxon>Eukaryota</taxon>
        <taxon>Fungi</taxon>
        <taxon>Dikarya</taxon>
        <taxon>Ascomycota</taxon>
        <taxon>Pezizomycotina</taxon>
        <taxon>Leotiomycetes</taxon>
        <taxon>Helotiales</taxon>
        <taxon>Pezizellaceae</taxon>
        <taxon>Calycina</taxon>
    </lineage>
</organism>
<reference evidence="1" key="1">
    <citation type="journal article" date="2021" name="IMA Fungus">
        <title>Genomic characterization of three marine fungi, including Emericellopsis atlantica sp. nov. with signatures of a generalist lifestyle and marine biomass degradation.</title>
        <authorList>
            <person name="Hagestad O.C."/>
            <person name="Hou L."/>
            <person name="Andersen J.H."/>
            <person name="Hansen E.H."/>
            <person name="Altermark B."/>
            <person name="Li C."/>
            <person name="Kuhnert E."/>
            <person name="Cox R.J."/>
            <person name="Crous P.W."/>
            <person name="Spatafora J.W."/>
            <person name="Lail K."/>
            <person name="Amirebrahimi M."/>
            <person name="Lipzen A."/>
            <person name="Pangilinan J."/>
            <person name="Andreopoulos W."/>
            <person name="Hayes R.D."/>
            <person name="Ng V."/>
            <person name="Grigoriev I.V."/>
            <person name="Jackson S.A."/>
            <person name="Sutton T.D.S."/>
            <person name="Dobson A.D.W."/>
            <person name="Rama T."/>
        </authorList>
    </citation>
    <scope>NUCLEOTIDE SEQUENCE</scope>
    <source>
        <strain evidence="1">TRa3180A</strain>
    </source>
</reference>
<protein>
    <submittedName>
        <fullName evidence="1">Uncharacterized protein</fullName>
    </submittedName>
</protein>
<accession>A0A9P7ZA07</accession>
<dbReference type="OrthoDB" id="10039976at2759"/>
<dbReference type="AlphaFoldDB" id="A0A9P7ZA07"/>
<name>A0A9P7ZA07_9HELO</name>
<proteinExistence type="predicted"/>
<comment type="caution">
    <text evidence="1">The sequence shown here is derived from an EMBL/GenBank/DDBJ whole genome shotgun (WGS) entry which is preliminary data.</text>
</comment>
<feature type="non-terminal residue" evidence="1">
    <location>
        <position position="1"/>
    </location>
</feature>
<sequence length="79" mass="9045">RGFFFISTSKPLIDSKAINTAFASGLMYWVKPMEEAQLKKMHDNLFCFGLYELPNSTSASKRQALLPAFDNYFLQMNGR</sequence>
<evidence type="ECO:0000313" key="2">
    <source>
        <dbReference type="Proteomes" id="UP000887226"/>
    </source>
</evidence>
<evidence type="ECO:0000313" key="1">
    <source>
        <dbReference type="EMBL" id="KAG9248047.1"/>
    </source>
</evidence>
<dbReference type="Gene3D" id="3.40.630.30">
    <property type="match status" value="1"/>
</dbReference>
<gene>
    <name evidence="1" type="ORF">BJ878DRAFT_490004</name>
</gene>